<dbReference type="PANTHER" id="PTHR12475:SF11">
    <property type="entry name" value="PROTEIN THEM6"/>
    <property type="match status" value="1"/>
</dbReference>
<keyword evidence="3" id="KW-0812">Transmembrane</keyword>
<comment type="caution">
    <text evidence="4">The sequence shown here is derived from an EMBL/GenBank/DDBJ whole genome shotgun (WGS) entry which is preliminary data.</text>
</comment>
<keyword evidence="5" id="KW-1185">Reference proteome</keyword>
<comment type="similarity">
    <text evidence="1">Belongs to the THEM6 family.</text>
</comment>
<dbReference type="CDD" id="cd00586">
    <property type="entry name" value="4HBT"/>
    <property type="match status" value="1"/>
</dbReference>
<accession>A0AAD4KCK8</accession>
<dbReference type="Gene3D" id="3.10.129.10">
    <property type="entry name" value="Hotdog Thioesterase"/>
    <property type="match status" value="1"/>
</dbReference>
<evidence type="ECO:0000256" key="2">
    <source>
        <dbReference type="ARBA" id="ARBA00041112"/>
    </source>
</evidence>
<dbReference type="Pfam" id="PF13279">
    <property type="entry name" value="4HBT_2"/>
    <property type="match status" value="1"/>
</dbReference>
<dbReference type="AlphaFoldDB" id="A0AAD4KCK8"/>
<evidence type="ECO:0000256" key="3">
    <source>
        <dbReference type="SAM" id="Phobius"/>
    </source>
</evidence>
<dbReference type="InterPro" id="IPR029069">
    <property type="entry name" value="HotDog_dom_sf"/>
</dbReference>
<reference evidence="4" key="1">
    <citation type="journal article" date="2021" name="Mol. Ecol. Resour.">
        <title>Phylogenomic analyses of the genus Drosophila reveals genomic signals of climate adaptation.</title>
        <authorList>
            <person name="Li F."/>
            <person name="Rane R.V."/>
            <person name="Luria V."/>
            <person name="Xiong Z."/>
            <person name="Chen J."/>
            <person name="Li Z."/>
            <person name="Catullo R.A."/>
            <person name="Griffin P.C."/>
            <person name="Schiffer M."/>
            <person name="Pearce S."/>
            <person name="Lee S.F."/>
            <person name="McElroy K."/>
            <person name="Stocker A."/>
            <person name="Shirriffs J."/>
            <person name="Cockerell F."/>
            <person name="Coppin C."/>
            <person name="Sgro C.M."/>
            <person name="Karger A."/>
            <person name="Cain J.W."/>
            <person name="Weber J.A."/>
            <person name="Santpere G."/>
            <person name="Kirschner M.W."/>
            <person name="Hoffmann A.A."/>
            <person name="Oakeshott J.G."/>
            <person name="Zhang G."/>
        </authorList>
    </citation>
    <scope>NUCLEOTIDE SEQUENCE</scope>
    <source>
        <strain evidence="4">BGI-SZ-2011g</strain>
    </source>
</reference>
<dbReference type="EMBL" id="JAJJHW010000095">
    <property type="protein sequence ID" value="KAH8387005.1"/>
    <property type="molecule type" value="Genomic_DNA"/>
</dbReference>
<organism evidence="4 5">
    <name type="scientific">Drosophila rubida</name>
    <dbReference type="NCBI Taxonomy" id="30044"/>
    <lineage>
        <taxon>Eukaryota</taxon>
        <taxon>Metazoa</taxon>
        <taxon>Ecdysozoa</taxon>
        <taxon>Arthropoda</taxon>
        <taxon>Hexapoda</taxon>
        <taxon>Insecta</taxon>
        <taxon>Pterygota</taxon>
        <taxon>Neoptera</taxon>
        <taxon>Endopterygota</taxon>
        <taxon>Diptera</taxon>
        <taxon>Brachycera</taxon>
        <taxon>Muscomorpha</taxon>
        <taxon>Ephydroidea</taxon>
        <taxon>Drosophilidae</taxon>
        <taxon>Drosophila</taxon>
    </lineage>
</organism>
<dbReference type="SUPFAM" id="SSF54637">
    <property type="entry name" value="Thioesterase/thiol ester dehydrase-isomerase"/>
    <property type="match status" value="1"/>
</dbReference>
<evidence type="ECO:0000313" key="5">
    <source>
        <dbReference type="Proteomes" id="UP001200034"/>
    </source>
</evidence>
<sequence length="253" mass="28959">MEQLCYVALSCLLAIVLLYGLLELHYFLRMCLCVLLARFVKRRCHILESTTVNGVCLSNDVDTLLYHMNNARYFRELDFARVDFYERTQLYRTIRRLGGSVFQGAATIRYRRFIRPFHRFQINSRIIYWDEQSLFMEHRFVRPADKFVHCIVICRQRVIDVAMEAVMAELLAKSSTTATQLQASRHTLSSTASLQPVGIGTATPVPAATLETSQAENGHVSTTTAKLKPPLPPELGKWIEYNEMSSKNLRSGC</sequence>
<name>A0AAD4KCK8_9MUSC</name>
<keyword evidence="3" id="KW-0472">Membrane</keyword>
<dbReference type="Proteomes" id="UP001200034">
    <property type="component" value="Unassembled WGS sequence"/>
</dbReference>
<evidence type="ECO:0000313" key="4">
    <source>
        <dbReference type="EMBL" id="KAH8387005.1"/>
    </source>
</evidence>
<dbReference type="PANTHER" id="PTHR12475">
    <property type="match status" value="1"/>
</dbReference>
<protein>
    <recommendedName>
        <fullName evidence="2">Protein THEM6</fullName>
    </recommendedName>
</protein>
<gene>
    <name evidence="4" type="ORF">KR093_004030</name>
</gene>
<keyword evidence="3" id="KW-1133">Transmembrane helix</keyword>
<proteinExistence type="inferred from homology"/>
<evidence type="ECO:0000256" key="1">
    <source>
        <dbReference type="ARBA" id="ARBA00038228"/>
    </source>
</evidence>
<dbReference type="InterPro" id="IPR051490">
    <property type="entry name" value="THEM6_lcsJ_thioesterase"/>
</dbReference>
<feature type="transmembrane region" description="Helical" evidence="3">
    <location>
        <begin position="6"/>
        <end position="28"/>
    </location>
</feature>